<evidence type="ECO:0008006" key="2">
    <source>
        <dbReference type="Google" id="ProtNLM"/>
    </source>
</evidence>
<sequence>MNSDTGLVPIKIDLFGIGTLEGQLIRYIAPLCADAIIDKIPLTLRGRFSFGSKKYWTLPGMGIYKGSNSKSIKNVQAGDIIYNPKTDEIIIIIENLQMPNNVN</sequence>
<feature type="non-terminal residue" evidence="1">
    <location>
        <position position="103"/>
    </location>
</feature>
<protein>
    <recommendedName>
        <fullName evidence="2">Cyclophilin-like domain-containing protein</fullName>
    </recommendedName>
</protein>
<organism evidence="1">
    <name type="scientific">marine sediment metagenome</name>
    <dbReference type="NCBI Taxonomy" id="412755"/>
    <lineage>
        <taxon>unclassified sequences</taxon>
        <taxon>metagenomes</taxon>
        <taxon>ecological metagenomes</taxon>
    </lineage>
</organism>
<dbReference type="AlphaFoldDB" id="X0VZU5"/>
<name>X0VZU5_9ZZZZ</name>
<dbReference type="Gene3D" id="2.40.100.20">
    <property type="match status" value="1"/>
</dbReference>
<reference evidence="1" key="1">
    <citation type="journal article" date="2014" name="Front. Microbiol.">
        <title>High frequency of phylogenetically diverse reductive dehalogenase-homologous genes in deep subseafloor sedimentary metagenomes.</title>
        <authorList>
            <person name="Kawai M."/>
            <person name="Futagami T."/>
            <person name="Toyoda A."/>
            <person name="Takaki Y."/>
            <person name="Nishi S."/>
            <person name="Hori S."/>
            <person name="Arai W."/>
            <person name="Tsubouchi T."/>
            <person name="Morono Y."/>
            <person name="Uchiyama I."/>
            <person name="Ito T."/>
            <person name="Fujiyama A."/>
            <person name="Inagaki F."/>
            <person name="Takami H."/>
        </authorList>
    </citation>
    <scope>NUCLEOTIDE SEQUENCE</scope>
    <source>
        <strain evidence="1">Expedition CK06-06</strain>
    </source>
</reference>
<dbReference type="EMBL" id="BARS01020327">
    <property type="protein sequence ID" value="GAG05981.1"/>
    <property type="molecule type" value="Genomic_DNA"/>
</dbReference>
<accession>X0VZU5</accession>
<proteinExistence type="predicted"/>
<gene>
    <name evidence="1" type="ORF">S01H1_32791</name>
</gene>
<comment type="caution">
    <text evidence="1">The sequence shown here is derived from an EMBL/GenBank/DDBJ whole genome shotgun (WGS) entry which is preliminary data.</text>
</comment>
<evidence type="ECO:0000313" key="1">
    <source>
        <dbReference type="EMBL" id="GAG05981.1"/>
    </source>
</evidence>